<keyword evidence="1" id="KW-0472">Membrane</keyword>
<dbReference type="EMBL" id="JAPFQP010000004">
    <property type="protein sequence ID" value="MCX2720291.1"/>
    <property type="molecule type" value="Genomic_DNA"/>
</dbReference>
<feature type="transmembrane region" description="Helical" evidence="1">
    <location>
        <begin position="90"/>
        <end position="113"/>
    </location>
</feature>
<keyword evidence="1" id="KW-0812">Transmembrane</keyword>
<protein>
    <recommendedName>
        <fullName evidence="4">Cardiolipin synthase N-terminal domain-containing protein</fullName>
    </recommendedName>
</protein>
<feature type="transmembrane region" description="Helical" evidence="1">
    <location>
        <begin position="7"/>
        <end position="31"/>
    </location>
</feature>
<evidence type="ECO:0000256" key="1">
    <source>
        <dbReference type="SAM" id="Phobius"/>
    </source>
</evidence>
<evidence type="ECO:0008006" key="4">
    <source>
        <dbReference type="Google" id="ProtNLM"/>
    </source>
</evidence>
<organism evidence="2 3">
    <name type="scientific">Lentiprolixibacter aurantiacus</name>
    <dbReference type="NCBI Taxonomy" id="2993939"/>
    <lineage>
        <taxon>Bacteria</taxon>
        <taxon>Pseudomonadati</taxon>
        <taxon>Bacteroidota</taxon>
        <taxon>Flavobacteriia</taxon>
        <taxon>Flavobacteriales</taxon>
        <taxon>Flavobacteriaceae</taxon>
        <taxon>Lentiprolixibacter</taxon>
    </lineage>
</organism>
<evidence type="ECO:0000313" key="2">
    <source>
        <dbReference type="EMBL" id="MCX2720291.1"/>
    </source>
</evidence>
<sequence>MIHNKYWQAFFALSPIIIFFIIMLGYFAFLFSVLSNIPELEGHHEGPPELIFGWLGIFMVVLFVVILLSIASLVFYIVHAVQNPNLQKNNLLLLWILLFVFVSGLGQLIYWLVEIVAKRNQPALE</sequence>
<evidence type="ECO:0000313" key="3">
    <source>
        <dbReference type="Proteomes" id="UP001207116"/>
    </source>
</evidence>
<feature type="transmembrane region" description="Helical" evidence="1">
    <location>
        <begin position="51"/>
        <end position="78"/>
    </location>
</feature>
<keyword evidence="1" id="KW-1133">Transmembrane helix</keyword>
<name>A0AAE3MMX9_9FLAO</name>
<dbReference type="Proteomes" id="UP001207116">
    <property type="component" value="Unassembled WGS sequence"/>
</dbReference>
<gene>
    <name evidence="2" type="ORF">OO016_11815</name>
</gene>
<keyword evidence="3" id="KW-1185">Reference proteome</keyword>
<accession>A0AAE3MMX9</accession>
<reference evidence="2" key="1">
    <citation type="submission" date="2022-11" db="EMBL/GenBank/DDBJ databases">
        <title>The characterization of three novel Bacteroidetes species and genomic analysis of their roles in tidal elemental geochemical cycles.</title>
        <authorList>
            <person name="Ma K.-J."/>
        </authorList>
    </citation>
    <scope>NUCLEOTIDE SEQUENCE</scope>
    <source>
        <strain evidence="2">M415</strain>
    </source>
</reference>
<dbReference type="AlphaFoldDB" id="A0AAE3MMX9"/>
<dbReference type="RefSeq" id="WP_266014183.1">
    <property type="nucleotide sequence ID" value="NZ_JAPFQP010000004.1"/>
</dbReference>
<proteinExistence type="predicted"/>
<comment type="caution">
    <text evidence="2">The sequence shown here is derived from an EMBL/GenBank/DDBJ whole genome shotgun (WGS) entry which is preliminary data.</text>
</comment>